<dbReference type="InterPro" id="IPR012495">
    <property type="entry name" value="TadE-like_dom"/>
</dbReference>
<reference evidence="3" key="1">
    <citation type="submission" date="2022-03" db="EMBL/GenBank/DDBJ databases">
        <title>Identification of a novel bacterium isolated from mangrove sediments.</title>
        <authorList>
            <person name="Pan X."/>
        </authorList>
    </citation>
    <scope>NUCLEOTIDE SEQUENCE</scope>
    <source>
        <strain evidence="3">B2637</strain>
    </source>
</reference>
<dbReference type="Proteomes" id="UP001162802">
    <property type="component" value="Unassembled WGS sequence"/>
</dbReference>
<evidence type="ECO:0000256" key="1">
    <source>
        <dbReference type="SAM" id="Phobius"/>
    </source>
</evidence>
<sequence>MKPLPSRLQELGADESGVAIIEFALIAPLFLMVLCTGLELANYARAQLRVSEIAMSVADNAGRVMGGIDEANVQEVFAGAASIGESIDFEANGRIVLSSLETNGRSGRNAGQMIRWQRCWGEGDFDPAYGTQGTGRTNNALSQGMGRNGHRIAASSNTAIMFVEASYTYQPLIVAALFDTGTIRYESAFNVRGRQNQELSNAQGLTVASCD</sequence>
<evidence type="ECO:0000259" key="2">
    <source>
        <dbReference type="Pfam" id="PF07811"/>
    </source>
</evidence>
<keyword evidence="4" id="KW-1185">Reference proteome</keyword>
<dbReference type="EMBL" id="JALHAT010000002">
    <property type="protein sequence ID" value="MCJ1959421.1"/>
    <property type="molecule type" value="Genomic_DNA"/>
</dbReference>
<feature type="domain" description="TadE-like" evidence="2">
    <location>
        <begin position="17"/>
        <end position="58"/>
    </location>
</feature>
<name>A0ABT0A897_9SPHN</name>
<feature type="transmembrane region" description="Helical" evidence="1">
    <location>
        <begin position="20"/>
        <end position="41"/>
    </location>
</feature>
<dbReference type="RefSeq" id="WP_243796598.1">
    <property type="nucleotide sequence ID" value="NZ_JALHAT010000002.1"/>
</dbReference>
<gene>
    <name evidence="3" type="ORF">MTR65_01830</name>
</gene>
<comment type="caution">
    <text evidence="3">The sequence shown here is derived from an EMBL/GenBank/DDBJ whole genome shotgun (WGS) entry which is preliminary data.</text>
</comment>
<protein>
    <submittedName>
        <fullName evidence="3">Pilus assembly protein</fullName>
    </submittedName>
</protein>
<keyword evidence="1" id="KW-0472">Membrane</keyword>
<evidence type="ECO:0000313" key="3">
    <source>
        <dbReference type="EMBL" id="MCJ1959421.1"/>
    </source>
</evidence>
<keyword evidence="1" id="KW-0812">Transmembrane</keyword>
<dbReference type="Pfam" id="PF07811">
    <property type="entry name" value="TadE"/>
    <property type="match status" value="1"/>
</dbReference>
<accession>A0ABT0A897</accession>
<proteinExistence type="predicted"/>
<organism evidence="3 4">
    <name type="scientific">Novosphingobium mangrovi</name>
    <name type="common">ex Hu et al. 2023</name>
    <dbReference type="NCBI Taxonomy" id="2930094"/>
    <lineage>
        <taxon>Bacteria</taxon>
        <taxon>Pseudomonadati</taxon>
        <taxon>Pseudomonadota</taxon>
        <taxon>Alphaproteobacteria</taxon>
        <taxon>Sphingomonadales</taxon>
        <taxon>Sphingomonadaceae</taxon>
        <taxon>Novosphingobium</taxon>
    </lineage>
</organism>
<keyword evidence="1" id="KW-1133">Transmembrane helix</keyword>
<evidence type="ECO:0000313" key="4">
    <source>
        <dbReference type="Proteomes" id="UP001162802"/>
    </source>
</evidence>